<evidence type="ECO:0000256" key="11">
    <source>
        <dbReference type="ARBA" id="ARBA00023136"/>
    </source>
</evidence>
<keyword evidence="4 13" id="KW-0813">Transport</keyword>
<feature type="compositionally biased region" description="Acidic residues" evidence="14">
    <location>
        <begin position="504"/>
        <end position="513"/>
    </location>
</feature>
<evidence type="ECO:0000256" key="3">
    <source>
        <dbReference type="ARBA" id="ARBA00007367"/>
    </source>
</evidence>
<sequence>MSSAEGFTDAASETKIDERKSLLHKLDSLILLLYTCLLTLTVVTIWLFKHRRIRFVHETGLAIVYGLVVGAAVRYGVTQDTKSFVEVVTKNVSGDWPRWPPDYLLLDSKDKNQSIEKTIAYSYKGEFSHSSEIDQKTTFDPEIFFNILLPPIIFHAGYSMKKQFFFRNIGSILTLAFIGTTLSTFVTAGILYGIVKILPNLEFFRFIDTLHFGALISATDPITILAVFNDVKVDVNFYALVFGESILNDAVAIVISRTVEDYESALTYGTDTSLNAMLFLKAVGDFLGIFGASFLVGSLMGCTTALLTKFTHIHRFPELESTLFVLMSYSTFLVAEVLNLTGIVAVLFCGICQAHYTYNNLSSESKHITKQFFNLLNFMAENFIFSYIGVSMFTFANHNFNIGFIVGSFFAIFIARAINVYILSFFLNLVRQNRITMNLQHMLFLSGLRGAIAFALAIRNTLSESRQMILTTTLIIVIVTVIVNGGSTMSLVTWLGIPLSSENNENDAQEEEPITSPNKDYNSLERPSETGRILPASWMARMWSKLDNRYLKPFLTHSNPTLMETLPECCLPIGKYLTSVEQLSRHPAMRAASMEQDNSTNTVTEAPKNSAGFSSLVGRSPGRKPDEPKEFENRLSSSNI</sequence>
<dbReference type="GO" id="GO:0051453">
    <property type="term" value="P:regulation of intracellular pH"/>
    <property type="evidence" value="ECO:0007669"/>
    <property type="project" value="TreeGrafter"/>
</dbReference>
<dbReference type="PANTHER" id="PTHR10110">
    <property type="entry name" value="SODIUM/HYDROGEN EXCHANGER"/>
    <property type="match status" value="1"/>
</dbReference>
<evidence type="ECO:0000256" key="5">
    <source>
        <dbReference type="ARBA" id="ARBA00022475"/>
    </source>
</evidence>
<comment type="similarity">
    <text evidence="3 13">Belongs to the monovalent cation:proton antiporter 1 (CPA1) transporter (TC 2.A.36) family.</text>
</comment>
<feature type="compositionally biased region" description="Basic and acidic residues" evidence="14">
    <location>
        <begin position="623"/>
        <end position="633"/>
    </location>
</feature>
<evidence type="ECO:0000313" key="17">
    <source>
        <dbReference type="EMBL" id="CDW20739.1"/>
    </source>
</evidence>
<dbReference type="GO" id="GO:0055038">
    <property type="term" value="C:recycling endosome membrane"/>
    <property type="evidence" value="ECO:0007669"/>
    <property type="project" value="UniProtKB-SubCell"/>
</dbReference>
<reference evidence="17" key="1">
    <citation type="submission" date="2014-05" db="EMBL/GenBank/DDBJ databases">
        <authorList>
            <person name="Chronopoulou M."/>
        </authorList>
    </citation>
    <scope>NUCLEOTIDE SEQUENCE</scope>
    <source>
        <tissue evidence="17">Whole organism</tissue>
    </source>
</reference>
<feature type="transmembrane region" description="Helical" evidence="15">
    <location>
        <begin position="210"/>
        <end position="228"/>
    </location>
</feature>
<evidence type="ECO:0000256" key="4">
    <source>
        <dbReference type="ARBA" id="ARBA00022448"/>
    </source>
</evidence>
<feature type="transmembrane region" description="Helical" evidence="15">
    <location>
        <begin position="286"/>
        <end position="307"/>
    </location>
</feature>
<evidence type="ECO:0000256" key="1">
    <source>
        <dbReference type="ARBA" id="ARBA00004195"/>
    </source>
</evidence>
<evidence type="ECO:0000256" key="15">
    <source>
        <dbReference type="SAM" id="Phobius"/>
    </source>
</evidence>
<dbReference type="EMBL" id="HACA01003378">
    <property type="protein sequence ID" value="CDW20739.1"/>
    <property type="molecule type" value="Transcribed_RNA"/>
</dbReference>
<feature type="region of interest" description="Disordered" evidence="14">
    <location>
        <begin position="588"/>
        <end position="640"/>
    </location>
</feature>
<feature type="transmembrane region" description="Helical" evidence="15">
    <location>
        <begin position="372"/>
        <end position="396"/>
    </location>
</feature>
<keyword evidence="12 13" id="KW-0739">Sodium transport</keyword>
<comment type="subcellular location">
    <subcellularLocation>
        <location evidence="2">Cell membrane</location>
        <topology evidence="2">Multi-pass membrane protein</topology>
    </subcellularLocation>
    <subcellularLocation>
        <location evidence="1">Recycling endosome membrane</location>
        <topology evidence="1">Multi-pass membrane protein</topology>
    </subcellularLocation>
</comment>
<feature type="transmembrane region" description="Helical" evidence="15">
    <location>
        <begin position="172"/>
        <end position="195"/>
    </location>
</feature>
<evidence type="ECO:0000256" key="12">
    <source>
        <dbReference type="ARBA" id="ARBA00023201"/>
    </source>
</evidence>
<evidence type="ECO:0000256" key="10">
    <source>
        <dbReference type="ARBA" id="ARBA00023065"/>
    </source>
</evidence>
<dbReference type="Gene3D" id="6.10.140.1330">
    <property type="match status" value="1"/>
</dbReference>
<organism evidence="17">
    <name type="scientific">Lepeophtheirus salmonis</name>
    <name type="common">Salmon louse</name>
    <name type="synonym">Caligus salmonis</name>
    <dbReference type="NCBI Taxonomy" id="72036"/>
    <lineage>
        <taxon>Eukaryota</taxon>
        <taxon>Metazoa</taxon>
        <taxon>Ecdysozoa</taxon>
        <taxon>Arthropoda</taxon>
        <taxon>Crustacea</taxon>
        <taxon>Multicrustacea</taxon>
        <taxon>Hexanauplia</taxon>
        <taxon>Copepoda</taxon>
        <taxon>Siphonostomatoida</taxon>
        <taxon>Caligidae</taxon>
        <taxon>Lepeophtheirus</taxon>
    </lineage>
</organism>
<feature type="transmembrane region" description="Helical" evidence="15">
    <location>
        <begin position="402"/>
        <end position="430"/>
    </location>
</feature>
<feature type="transmembrane region" description="Helical" evidence="15">
    <location>
        <begin position="327"/>
        <end position="351"/>
    </location>
</feature>
<dbReference type="GO" id="GO:0005886">
    <property type="term" value="C:plasma membrane"/>
    <property type="evidence" value="ECO:0007669"/>
    <property type="project" value="UniProtKB-SubCell"/>
</dbReference>
<keyword evidence="6 13" id="KW-0812">Transmembrane</keyword>
<keyword evidence="10 13" id="KW-0406">Ion transport</keyword>
<evidence type="ECO:0000256" key="14">
    <source>
        <dbReference type="SAM" id="MobiDB-lite"/>
    </source>
</evidence>
<keyword evidence="11 15" id="KW-0472">Membrane</keyword>
<evidence type="ECO:0000256" key="6">
    <source>
        <dbReference type="ARBA" id="ARBA00022692"/>
    </source>
</evidence>
<dbReference type="InterPro" id="IPR002090">
    <property type="entry name" value="NHE-6/7/9"/>
</dbReference>
<feature type="region of interest" description="Disordered" evidence="14">
    <location>
        <begin position="503"/>
        <end position="527"/>
    </location>
</feature>
<feature type="transmembrane region" description="Helical" evidence="15">
    <location>
        <begin position="29"/>
        <end position="48"/>
    </location>
</feature>
<proteinExistence type="inferred from homology"/>
<dbReference type="InterPro" id="IPR018422">
    <property type="entry name" value="Cation/H_exchanger_CPA1"/>
</dbReference>
<evidence type="ECO:0000256" key="7">
    <source>
        <dbReference type="ARBA" id="ARBA00022753"/>
    </source>
</evidence>
<dbReference type="InterPro" id="IPR004709">
    <property type="entry name" value="NaH_exchanger"/>
</dbReference>
<keyword evidence="7" id="KW-0967">Endosome</keyword>
<dbReference type="GO" id="GO:0098719">
    <property type="term" value="P:sodium ion import across plasma membrane"/>
    <property type="evidence" value="ECO:0007669"/>
    <property type="project" value="TreeGrafter"/>
</dbReference>
<dbReference type="PANTHER" id="PTHR10110:SF187">
    <property type="entry name" value="SODIUM_HYDROGEN EXCHANGER"/>
    <property type="match status" value="1"/>
</dbReference>
<feature type="transmembrane region" description="Helical" evidence="15">
    <location>
        <begin position="143"/>
        <end position="160"/>
    </location>
</feature>
<dbReference type="GO" id="GO:0015386">
    <property type="term" value="F:potassium:proton antiporter activity"/>
    <property type="evidence" value="ECO:0007669"/>
    <property type="project" value="TreeGrafter"/>
</dbReference>
<keyword evidence="8 15" id="KW-1133">Transmembrane helix</keyword>
<accession>A0A0K2T3T0</accession>
<evidence type="ECO:0000256" key="13">
    <source>
        <dbReference type="RuleBase" id="RU003722"/>
    </source>
</evidence>
<protein>
    <recommendedName>
        <fullName evidence="13">Sodium/hydrogen exchanger</fullName>
    </recommendedName>
</protein>
<keyword evidence="5" id="KW-1003">Cell membrane</keyword>
<dbReference type="InterPro" id="IPR006153">
    <property type="entry name" value="Cation/H_exchanger_TM"/>
</dbReference>
<dbReference type="Pfam" id="PF00999">
    <property type="entry name" value="Na_H_Exchanger"/>
    <property type="match status" value="1"/>
</dbReference>
<evidence type="ECO:0000256" key="9">
    <source>
        <dbReference type="ARBA" id="ARBA00023053"/>
    </source>
</evidence>
<feature type="compositionally biased region" description="Polar residues" evidence="14">
    <location>
        <begin position="595"/>
        <end position="604"/>
    </location>
</feature>
<keyword evidence="9" id="KW-0915">Sodium</keyword>
<dbReference type="PRINTS" id="PR01088">
    <property type="entry name" value="NAHEXCHNGR6"/>
</dbReference>
<name>A0A0K2T3T0_LEPSM</name>
<dbReference type="PRINTS" id="PR01084">
    <property type="entry name" value="NAHEXCHNGR"/>
</dbReference>
<feature type="transmembrane region" description="Helical" evidence="15">
    <location>
        <begin position="60"/>
        <end position="77"/>
    </location>
</feature>
<evidence type="ECO:0000259" key="16">
    <source>
        <dbReference type="Pfam" id="PF00999"/>
    </source>
</evidence>
<feature type="transmembrane region" description="Helical" evidence="15">
    <location>
        <begin position="468"/>
        <end position="497"/>
    </location>
</feature>
<dbReference type="GO" id="GO:0015385">
    <property type="term" value="F:sodium:proton antiporter activity"/>
    <property type="evidence" value="ECO:0007669"/>
    <property type="project" value="InterPro"/>
</dbReference>
<dbReference type="OrthoDB" id="196264at2759"/>
<evidence type="ECO:0000256" key="2">
    <source>
        <dbReference type="ARBA" id="ARBA00004651"/>
    </source>
</evidence>
<keyword evidence="13" id="KW-0050">Antiport</keyword>
<feature type="domain" description="Cation/H+ exchanger transmembrane" evidence="16">
    <location>
        <begin position="40"/>
        <end position="493"/>
    </location>
</feature>
<evidence type="ECO:0000256" key="8">
    <source>
        <dbReference type="ARBA" id="ARBA00022989"/>
    </source>
</evidence>
<dbReference type="NCBIfam" id="TIGR00840">
    <property type="entry name" value="b_cpa1"/>
    <property type="match status" value="1"/>
</dbReference>
<dbReference type="AlphaFoldDB" id="A0A0K2T3T0"/>